<dbReference type="EMBL" id="LAPV01000138">
    <property type="protein sequence ID" value="KKC32283.1"/>
    <property type="molecule type" value="Genomic_DNA"/>
</dbReference>
<dbReference type="Proteomes" id="UP000182258">
    <property type="component" value="Unassembled WGS sequence"/>
</dbReference>
<dbReference type="EMBL" id="FOMB01000020">
    <property type="protein sequence ID" value="SFD09140.1"/>
    <property type="molecule type" value="Genomic_DNA"/>
</dbReference>
<dbReference type="PATRIC" id="fig|728005.3.peg.1177"/>
<reference evidence="2 4" key="2">
    <citation type="submission" date="2016-10" db="EMBL/GenBank/DDBJ databases">
        <authorList>
            <person name="de Groot N.N."/>
        </authorList>
    </citation>
    <scope>NUCLEOTIDE SEQUENCE [LARGE SCALE GENOMIC DNA]</scope>
    <source>
        <strain evidence="2 4">CGMCC 1.10210</strain>
    </source>
</reference>
<protein>
    <submittedName>
        <fullName evidence="2">Uncharacterized protein</fullName>
    </submittedName>
</protein>
<keyword evidence="3" id="KW-1185">Reference proteome</keyword>
<evidence type="ECO:0000313" key="4">
    <source>
        <dbReference type="Proteomes" id="UP000182258"/>
    </source>
</evidence>
<dbReference type="Proteomes" id="UP000033519">
    <property type="component" value="Unassembled WGS sequence"/>
</dbReference>
<organism evidence="2 4">
    <name type="scientific">Devosia psychrophila</name>
    <dbReference type="NCBI Taxonomy" id="728005"/>
    <lineage>
        <taxon>Bacteria</taxon>
        <taxon>Pseudomonadati</taxon>
        <taxon>Pseudomonadota</taxon>
        <taxon>Alphaproteobacteria</taxon>
        <taxon>Hyphomicrobiales</taxon>
        <taxon>Devosiaceae</taxon>
        <taxon>Devosia</taxon>
    </lineage>
</organism>
<dbReference type="STRING" id="728005.SAMN04488059_12069"/>
<dbReference type="RefSeq" id="WP_046171800.1">
    <property type="nucleotide sequence ID" value="NZ_FOMB01000020.1"/>
</dbReference>
<accession>A0A0F5PUH4</accession>
<dbReference type="AlphaFoldDB" id="A0A0F5PUH4"/>
<reference evidence="1 3" key="1">
    <citation type="submission" date="2015-03" db="EMBL/GenBank/DDBJ databases">
        <authorList>
            <person name="Lepp D."/>
            <person name="Hassan Y.I."/>
            <person name="Li X.-Z."/>
            <person name="Zhou T."/>
        </authorList>
    </citation>
    <scope>NUCLEOTIDE SEQUENCE [LARGE SCALE GENOMIC DNA]</scope>
    <source>
        <strain evidence="1 3">Cr7-05</strain>
    </source>
</reference>
<evidence type="ECO:0000313" key="2">
    <source>
        <dbReference type="EMBL" id="SFD09140.1"/>
    </source>
</evidence>
<dbReference type="OrthoDB" id="7950416at2"/>
<sequence length="120" mass="13219">MSTKPHLSQRAIVAYNRFSKDVAALNYVRHVKPGGPLGSSTVALCNRLVTLANRLFGHEPGLQRFSRIDPVTPMTQSDLVLFTARLTAASTAFEERYFHLTESGIASNRDNIFALGKASR</sequence>
<evidence type="ECO:0000313" key="1">
    <source>
        <dbReference type="EMBL" id="KKC32283.1"/>
    </source>
</evidence>
<evidence type="ECO:0000313" key="3">
    <source>
        <dbReference type="Proteomes" id="UP000033519"/>
    </source>
</evidence>
<name>A0A0F5PUH4_9HYPH</name>
<gene>
    <name evidence="2" type="ORF">SAMN04488059_12069</name>
    <name evidence="1" type="ORF">WH91_14930</name>
</gene>
<proteinExistence type="predicted"/>